<dbReference type="AlphaFoldDB" id="A0A0D2GNB8"/>
<reference evidence="4 5" key="1">
    <citation type="submission" date="2015-01" db="EMBL/GenBank/DDBJ databases">
        <title>The Genome Sequence of Fonsecaea pedrosoi CBS 271.37.</title>
        <authorList>
            <consortium name="The Broad Institute Genomics Platform"/>
            <person name="Cuomo C."/>
            <person name="de Hoog S."/>
            <person name="Gorbushina A."/>
            <person name="Stielow B."/>
            <person name="Teixiera M."/>
            <person name="Abouelleil A."/>
            <person name="Chapman S.B."/>
            <person name="Priest M."/>
            <person name="Young S.K."/>
            <person name="Wortman J."/>
            <person name="Nusbaum C."/>
            <person name="Birren B."/>
        </authorList>
    </citation>
    <scope>NUCLEOTIDE SEQUENCE [LARGE SCALE GENOMIC DNA]</scope>
    <source>
        <strain evidence="4 5">CBS 271.37</strain>
    </source>
</reference>
<evidence type="ECO:0000313" key="4">
    <source>
        <dbReference type="EMBL" id="KIW80000.1"/>
    </source>
</evidence>
<dbReference type="GO" id="GO:0046872">
    <property type="term" value="F:metal ion binding"/>
    <property type="evidence" value="ECO:0007669"/>
    <property type="project" value="InterPro"/>
</dbReference>
<dbReference type="PROSITE" id="PS50975">
    <property type="entry name" value="ATP_GRASP"/>
    <property type="match status" value="1"/>
</dbReference>
<dbReference type="SUPFAM" id="SSF56059">
    <property type="entry name" value="Glutathione synthetase ATP-binding domain-like"/>
    <property type="match status" value="1"/>
</dbReference>
<keyword evidence="1" id="KW-0547">Nucleotide-binding</keyword>
<evidence type="ECO:0000256" key="1">
    <source>
        <dbReference type="PROSITE-ProRule" id="PRU00409"/>
    </source>
</evidence>
<protein>
    <submittedName>
        <fullName evidence="4">Unplaced genomic scaffold supercont1.4, whole genome shotgun sequence</fullName>
    </submittedName>
</protein>
<dbReference type="OrthoDB" id="186626at2759"/>
<dbReference type="EMBL" id="KN846972">
    <property type="protein sequence ID" value="KIW80000.1"/>
    <property type="molecule type" value="Genomic_DNA"/>
</dbReference>
<keyword evidence="2" id="KW-0472">Membrane</keyword>
<dbReference type="GO" id="GO:0005524">
    <property type="term" value="F:ATP binding"/>
    <property type="evidence" value="ECO:0007669"/>
    <property type="project" value="UniProtKB-UniRule"/>
</dbReference>
<dbReference type="STRING" id="1442368.A0A0D2GNB8"/>
<keyword evidence="5" id="KW-1185">Reference proteome</keyword>
<dbReference type="InterPro" id="IPR036291">
    <property type="entry name" value="NAD(P)-bd_dom_sf"/>
</dbReference>
<feature type="transmembrane region" description="Helical" evidence="2">
    <location>
        <begin position="20"/>
        <end position="43"/>
    </location>
</feature>
<dbReference type="RefSeq" id="XP_013283808.1">
    <property type="nucleotide sequence ID" value="XM_013428354.1"/>
</dbReference>
<dbReference type="GeneID" id="25306105"/>
<evidence type="ECO:0000313" key="5">
    <source>
        <dbReference type="Proteomes" id="UP000053029"/>
    </source>
</evidence>
<dbReference type="SUPFAM" id="SSF51735">
    <property type="entry name" value="NAD(P)-binding Rossmann-fold domains"/>
    <property type="match status" value="1"/>
</dbReference>
<keyword evidence="1" id="KW-0067">ATP-binding</keyword>
<gene>
    <name evidence="4" type="ORF">Z517_06615</name>
</gene>
<keyword evidence="2" id="KW-1133">Transmembrane helix</keyword>
<dbReference type="VEuPathDB" id="FungiDB:Z517_06615"/>
<feature type="domain" description="ATP-grasp" evidence="3">
    <location>
        <begin position="190"/>
        <end position="404"/>
    </location>
</feature>
<evidence type="ECO:0000256" key="2">
    <source>
        <dbReference type="SAM" id="Phobius"/>
    </source>
</evidence>
<dbReference type="Proteomes" id="UP000053029">
    <property type="component" value="Unassembled WGS sequence"/>
</dbReference>
<proteinExistence type="predicted"/>
<sequence>MLQGTSPLLAHRLQNASLLILSLVFLPLDTFILLVSLVVGKVFPSKVLSNREAARHRDASFTRRKVLVTGVGMTKGLALARLFYEAGHDVIGADFEPDGAWACGRVSSALGKFYRLEKPDAKAGAAPYIQTLLDVVTKEKVELWISCSGVASAVEDGMAKEVVEARTACKAVQFDVQTTQTLHEKHAFMAHTKDVVGLTVPETHEVTSREAVLDVLRAAAPHGRKYIMKTIGVDDAVRGDLTLLPKKCERETAEHLAARLNISGDAPWILQEFIQGREYCTHALVVAGKVKAFVACPSAELLMHYQSLPAESPLSRAMLAFTQTYAASGGRGFTGHLSFDFMVREDQHGGKDGRGNVDPRDIVLYPIECNPRAHTAVVLFNGRTSTSISTAATAMVQAYLSIFEDVDNHHLNRTADSSIDIVRPVAQDKYFWTGHDLVTLVLLPTLSLFPALFSGLASVPVSRSGAPSSTDSGIRASITHLTQNYTLFLHRLLTWRDGTYEPWDPLPWWWLYHVYWPVRFWACLRDGRKWSRINVSTAKMFEC</sequence>
<organism evidence="4 5">
    <name type="scientific">Fonsecaea pedrosoi CBS 271.37</name>
    <dbReference type="NCBI Taxonomy" id="1442368"/>
    <lineage>
        <taxon>Eukaryota</taxon>
        <taxon>Fungi</taxon>
        <taxon>Dikarya</taxon>
        <taxon>Ascomycota</taxon>
        <taxon>Pezizomycotina</taxon>
        <taxon>Eurotiomycetes</taxon>
        <taxon>Chaetothyriomycetidae</taxon>
        <taxon>Chaetothyriales</taxon>
        <taxon>Herpotrichiellaceae</taxon>
        <taxon>Fonsecaea</taxon>
    </lineage>
</organism>
<dbReference type="Gene3D" id="3.30.470.20">
    <property type="entry name" value="ATP-grasp fold, B domain"/>
    <property type="match status" value="1"/>
</dbReference>
<keyword evidence="2" id="KW-0812">Transmembrane</keyword>
<accession>A0A0D2GNB8</accession>
<dbReference type="HOGENOM" id="CLU_026180_1_0_1"/>
<dbReference type="InterPro" id="IPR011761">
    <property type="entry name" value="ATP-grasp"/>
</dbReference>
<dbReference type="Gene3D" id="3.40.50.20">
    <property type="match status" value="1"/>
</dbReference>
<name>A0A0D2GNB8_9EURO</name>
<evidence type="ECO:0000259" key="3">
    <source>
        <dbReference type="PROSITE" id="PS50975"/>
    </source>
</evidence>